<dbReference type="GeneID" id="43666906"/>
<protein>
    <submittedName>
        <fullName evidence="1">Uncharacterized protein</fullName>
    </submittedName>
</protein>
<dbReference type="EMBL" id="ML736778">
    <property type="protein sequence ID" value="KAE8403337.1"/>
    <property type="molecule type" value="Genomic_DNA"/>
</dbReference>
<dbReference type="Proteomes" id="UP000325579">
    <property type="component" value="Unassembled WGS sequence"/>
</dbReference>
<gene>
    <name evidence="1" type="ORF">BDV37DRAFT_250776</name>
</gene>
<dbReference type="RefSeq" id="XP_031940656.1">
    <property type="nucleotide sequence ID" value="XM_032082215.1"/>
</dbReference>
<accession>A0A5N7DAG9</accession>
<evidence type="ECO:0000313" key="2">
    <source>
        <dbReference type="Proteomes" id="UP000325579"/>
    </source>
</evidence>
<evidence type="ECO:0000313" key="1">
    <source>
        <dbReference type="EMBL" id="KAE8403337.1"/>
    </source>
</evidence>
<organism evidence="1 2">
    <name type="scientific">Aspergillus pseudonomiae</name>
    <dbReference type="NCBI Taxonomy" id="1506151"/>
    <lineage>
        <taxon>Eukaryota</taxon>
        <taxon>Fungi</taxon>
        <taxon>Dikarya</taxon>
        <taxon>Ascomycota</taxon>
        <taxon>Pezizomycotina</taxon>
        <taxon>Eurotiomycetes</taxon>
        <taxon>Eurotiomycetidae</taxon>
        <taxon>Eurotiales</taxon>
        <taxon>Aspergillaceae</taxon>
        <taxon>Aspergillus</taxon>
        <taxon>Aspergillus subgen. Circumdati</taxon>
    </lineage>
</organism>
<reference evidence="1 2" key="1">
    <citation type="submission" date="2019-04" db="EMBL/GenBank/DDBJ databases">
        <authorList>
            <consortium name="DOE Joint Genome Institute"/>
            <person name="Mondo S."/>
            <person name="Kjaerbolling I."/>
            <person name="Vesth T."/>
            <person name="Frisvad J.C."/>
            <person name="Nybo J.L."/>
            <person name="Theobald S."/>
            <person name="Kildgaard S."/>
            <person name="Isbrandt T."/>
            <person name="Kuo A."/>
            <person name="Sato A."/>
            <person name="Lyhne E.K."/>
            <person name="Kogle M.E."/>
            <person name="Wiebenga A."/>
            <person name="Kun R.S."/>
            <person name="Lubbers R.J."/>
            <person name="Makela M.R."/>
            <person name="Barry K."/>
            <person name="Chovatia M."/>
            <person name="Clum A."/>
            <person name="Daum C."/>
            <person name="Haridas S."/>
            <person name="He G."/>
            <person name="LaButti K."/>
            <person name="Lipzen A."/>
            <person name="Riley R."/>
            <person name="Salamov A."/>
            <person name="Simmons B.A."/>
            <person name="Magnuson J.K."/>
            <person name="Henrissat B."/>
            <person name="Mortensen U.H."/>
            <person name="Larsen T.O."/>
            <person name="Devries R.P."/>
            <person name="Grigoriev I.V."/>
            <person name="Machida M."/>
            <person name="Baker S.E."/>
            <person name="Andersen M.R."/>
            <person name="Cantor M.N."/>
            <person name="Hua S.X."/>
        </authorList>
    </citation>
    <scope>NUCLEOTIDE SEQUENCE [LARGE SCALE GENOMIC DNA]</scope>
    <source>
        <strain evidence="1 2">CBS 119388</strain>
    </source>
</reference>
<proteinExistence type="predicted"/>
<dbReference type="AlphaFoldDB" id="A0A5N7DAG9"/>
<sequence>MFGYTASSSPMGMLGKLPGQLVLLSSIFALGFGAHSSITGILQFMMIALDQFGYAYSAGAVMQERPEGLEPISRAVQFLIRSRISRCHSLVRMSIQ</sequence>
<keyword evidence="2" id="KW-1185">Reference proteome</keyword>
<name>A0A5N7DAG9_9EURO</name>